<evidence type="ECO:0000313" key="3">
    <source>
        <dbReference type="Proteomes" id="UP000230750"/>
    </source>
</evidence>
<reference evidence="2 3" key="1">
    <citation type="journal article" date="2017" name="PLoS Biol.">
        <title>The sea cucumber genome provides insights into morphological evolution and visceral regeneration.</title>
        <authorList>
            <person name="Zhang X."/>
            <person name="Sun L."/>
            <person name="Yuan J."/>
            <person name="Sun Y."/>
            <person name="Gao Y."/>
            <person name="Zhang L."/>
            <person name="Li S."/>
            <person name="Dai H."/>
            <person name="Hamel J.F."/>
            <person name="Liu C."/>
            <person name="Yu Y."/>
            <person name="Liu S."/>
            <person name="Lin W."/>
            <person name="Guo K."/>
            <person name="Jin S."/>
            <person name="Xu P."/>
            <person name="Storey K.B."/>
            <person name="Huan P."/>
            <person name="Zhang T."/>
            <person name="Zhou Y."/>
            <person name="Zhang J."/>
            <person name="Lin C."/>
            <person name="Li X."/>
            <person name="Xing L."/>
            <person name="Huo D."/>
            <person name="Sun M."/>
            <person name="Wang L."/>
            <person name="Mercier A."/>
            <person name="Li F."/>
            <person name="Yang H."/>
            <person name="Xiang J."/>
        </authorList>
    </citation>
    <scope>NUCLEOTIDE SEQUENCE [LARGE SCALE GENOMIC DNA]</scope>
    <source>
        <strain evidence="2">Shaxun</strain>
        <tissue evidence="2">Muscle</tissue>
    </source>
</reference>
<dbReference type="AlphaFoldDB" id="A0A2G8LCD6"/>
<comment type="caution">
    <text evidence="2">The sequence shown here is derived from an EMBL/GenBank/DDBJ whole genome shotgun (WGS) entry which is preliminary data.</text>
</comment>
<feature type="transmembrane region" description="Helical" evidence="1">
    <location>
        <begin position="113"/>
        <end position="137"/>
    </location>
</feature>
<evidence type="ECO:0000256" key="1">
    <source>
        <dbReference type="SAM" id="Phobius"/>
    </source>
</evidence>
<keyword evidence="1" id="KW-0812">Transmembrane</keyword>
<accession>A0A2G8LCD6</accession>
<proteinExistence type="predicted"/>
<feature type="transmembrane region" description="Helical" evidence="1">
    <location>
        <begin position="23"/>
        <end position="43"/>
    </location>
</feature>
<dbReference type="OrthoDB" id="203097at2759"/>
<keyword evidence="1" id="KW-0472">Membrane</keyword>
<dbReference type="InterPro" id="IPR038770">
    <property type="entry name" value="Na+/solute_symporter_sf"/>
</dbReference>
<dbReference type="PANTHER" id="PTHR10361">
    <property type="entry name" value="SODIUM-BILE ACID COTRANSPORTER"/>
    <property type="match status" value="1"/>
</dbReference>
<dbReference type="Gene3D" id="1.20.1530.20">
    <property type="match status" value="1"/>
</dbReference>
<feature type="transmembrane region" description="Helical" evidence="1">
    <location>
        <begin position="84"/>
        <end position="106"/>
    </location>
</feature>
<dbReference type="GO" id="GO:0008508">
    <property type="term" value="F:bile acid:sodium symporter activity"/>
    <property type="evidence" value="ECO:0007669"/>
    <property type="project" value="TreeGrafter"/>
</dbReference>
<name>A0A2G8LCD6_STIJA</name>
<feature type="transmembrane region" description="Helical" evidence="1">
    <location>
        <begin position="50"/>
        <end position="72"/>
    </location>
</feature>
<dbReference type="EMBL" id="MRZV01000129">
    <property type="protein sequence ID" value="PIK57919.1"/>
    <property type="molecule type" value="Genomic_DNA"/>
</dbReference>
<dbReference type="STRING" id="307972.A0A2G8LCD6"/>
<feature type="transmembrane region" description="Helical" evidence="1">
    <location>
        <begin position="149"/>
        <end position="168"/>
    </location>
</feature>
<dbReference type="Proteomes" id="UP000230750">
    <property type="component" value="Unassembled WGS sequence"/>
</dbReference>
<dbReference type="PANTHER" id="PTHR10361:SF28">
    <property type="entry name" value="P3 PROTEIN-RELATED"/>
    <property type="match status" value="1"/>
</dbReference>
<keyword evidence="1" id="KW-1133">Transmembrane helix</keyword>
<keyword evidence="3" id="KW-1185">Reference proteome</keyword>
<gene>
    <name evidence="2" type="ORF">BSL78_05200</name>
</gene>
<organism evidence="2 3">
    <name type="scientific">Stichopus japonicus</name>
    <name type="common">Sea cucumber</name>
    <dbReference type="NCBI Taxonomy" id="307972"/>
    <lineage>
        <taxon>Eukaryota</taxon>
        <taxon>Metazoa</taxon>
        <taxon>Echinodermata</taxon>
        <taxon>Eleutherozoa</taxon>
        <taxon>Echinozoa</taxon>
        <taxon>Holothuroidea</taxon>
        <taxon>Aspidochirotacea</taxon>
        <taxon>Aspidochirotida</taxon>
        <taxon>Stichopodidae</taxon>
        <taxon>Apostichopus</taxon>
    </lineage>
</organism>
<evidence type="ECO:0000313" key="2">
    <source>
        <dbReference type="EMBL" id="PIK57919.1"/>
    </source>
</evidence>
<sequence>MWFFFYSSTWSREFFIVAYPLDIAQYLVLIIVPVGVGMATRWCMPKVAKYIARACSATFLISIVICSVLFLIFHIDHFKAGWHIYLSAFLLPFIGFFSGFLISFILRLPYDVCIAISVAVGSVNGSLVITVALHSFAEVPEVLASVLKLPTIYALFAPVEGIIWSMVYKTVDELFSKGHPALCGTGSV</sequence>
<dbReference type="InterPro" id="IPR004710">
    <property type="entry name" value="Bilac:Na_transpt"/>
</dbReference>
<protein>
    <submittedName>
        <fullName evidence="2">Putative ileal sodium/bile acid cotransporter</fullName>
    </submittedName>
</protein>